<evidence type="ECO:0000256" key="1">
    <source>
        <dbReference type="ARBA" id="ARBA00001917"/>
    </source>
</evidence>
<evidence type="ECO:0000313" key="16">
    <source>
        <dbReference type="EMBL" id="MFD2561203.1"/>
    </source>
</evidence>
<keyword evidence="12" id="KW-0314">Glutamate biosynthesis</keyword>
<dbReference type="InterPro" id="IPR013785">
    <property type="entry name" value="Aldolase_TIM"/>
</dbReference>
<dbReference type="Pfam" id="PF01493">
    <property type="entry name" value="GXGXG"/>
    <property type="match status" value="1"/>
</dbReference>
<dbReference type="InterPro" id="IPR036485">
    <property type="entry name" value="Glu_synth_asu_C_sf"/>
</dbReference>
<evidence type="ECO:0000256" key="14">
    <source>
        <dbReference type="ARBA" id="ARBA00029440"/>
    </source>
</evidence>
<dbReference type="CDD" id="cd02808">
    <property type="entry name" value="GltS_FMN"/>
    <property type="match status" value="1"/>
</dbReference>
<dbReference type="RefSeq" id="WP_378288713.1">
    <property type="nucleotide sequence ID" value="NZ_JBHULE010000002.1"/>
</dbReference>
<keyword evidence="8" id="KW-0315">Glutamine amidotransferase</keyword>
<dbReference type="PANTHER" id="PTHR11938">
    <property type="entry name" value="FAD NADPH DEHYDROGENASE/OXIDOREDUCTASE"/>
    <property type="match status" value="1"/>
</dbReference>
<keyword evidence="7" id="KW-0479">Metal-binding</keyword>
<reference evidence="17" key="1">
    <citation type="journal article" date="2019" name="Int. J. Syst. Evol. Microbiol.">
        <title>The Global Catalogue of Microorganisms (GCM) 10K type strain sequencing project: providing services to taxonomists for standard genome sequencing and annotation.</title>
        <authorList>
            <consortium name="The Broad Institute Genomics Platform"/>
            <consortium name="The Broad Institute Genome Sequencing Center for Infectious Disease"/>
            <person name="Wu L."/>
            <person name="Ma J."/>
        </authorList>
    </citation>
    <scope>NUCLEOTIDE SEQUENCE [LARGE SCALE GENOMIC DNA]</scope>
    <source>
        <strain evidence="17">KCTC 52274</strain>
    </source>
</reference>
<dbReference type="InterPro" id="IPR029055">
    <property type="entry name" value="Ntn_hydrolases_N"/>
</dbReference>
<dbReference type="Pfam" id="PF00310">
    <property type="entry name" value="GATase_2"/>
    <property type="match status" value="1"/>
</dbReference>
<keyword evidence="17" id="KW-1185">Reference proteome</keyword>
<keyword evidence="11" id="KW-0411">Iron-sulfur</keyword>
<keyword evidence="6" id="KW-0288">FMN</keyword>
<evidence type="ECO:0000256" key="6">
    <source>
        <dbReference type="ARBA" id="ARBA00022643"/>
    </source>
</evidence>
<dbReference type="Pfam" id="PF01645">
    <property type="entry name" value="Glu_synthase"/>
    <property type="match status" value="1"/>
</dbReference>
<dbReference type="PROSITE" id="PS51278">
    <property type="entry name" value="GATASE_TYPE_2"/>
    <property type="match status" value="1"/>
</dbReference>
<dbReference type="Gene3D" id="3.20.20.70">
    <property type="entry name" value="Aldolase class I"/>
    <property type="match status" value="2"/>
</dbReference>
<dbReference type="InterPro" id="IPR050711">
    <property type="entry name" value="ET-N_metabolism_enzyme"/>
</dbReference>
<dbReference type="Gene3D" id="2.160.20.60">
    <property type="entry name" value="Glutamate synthase, alpha subunit, C-terminal domain"/>
    <property type="match status" value="1"/>
</dbReference>
<evidence type="ECO:0000256" key="7">
    <source>
        <dbReference type="ARBA" id="ARBA00022723"/>
    </source>
</evidence>
<evidence type="ECO:0000256" key="11">
    <source>
        <dbReference type="ARBA" id="ARBA00023014"/>
    </source>
</evidence>
<gene>
    <name evidence="16" type="primary">gltB</name>
    <name evidence="16" type="ORF">ACFSR1_00895</name>
</gene>
<evidence type="ECO:0000256" key="13">
    <source>
        <dbReference type="ARBA" id="ARBA00023291"/>
    </source>
</evidence>
<evidence type="ECO:0000256" key="3">
    <source>
        <dbReference type="ARBA" id="ARBA00009716"/>
    </source>
</evidence>
<evidence type="ECO:0000256" key="12">
    <source>
        <dbReference type="ARBA" id="ARBA00023164"/>
    </source>
</evidence>
<dbReference type="SUPFAM" id="SSF56235">
    <property type="entry name" value="N-terminal nucleophile aminohydrolases (Ntn hydrolases)"/>
    <property type="match status" value="1"/>
</dbReference>
<dbReference type="Pfam" id="PF04898">
    <property type="entry name" value="Glu_syn_central"/>
    <property type="match status" value="1"/>
</dbReference>
<dbReference type="NCBIfam" id="NF008730">
    <property type="entry name" value="PRK11750.1"/>
    <property type="match status" value="1"/>
</dbReference>
<evidence type="ECO:0000313" key="17">
    <source>
        <dbReference type="Proteomes" id="UP001597319"/>
    </source>
</evidence>
<dbReference type="Proteomes" id="UP001597319">
    <property type="component" value="Unassembled WGS sequence"/>
</dbReference>
<evidence type="ECO:0000256" key="10">
    <source>
        <dbReference type="ARBA" id="ARBA00023004"/>
    </source>
</evidence>
<dbReference type="InterPro" id="IPR002932">
    <property type="entry name" value="Glu_synthdom"/>
</dbReference>
<keyword evidence="9 16" id="KW-0560">Oxidoreductase</keyword>
<evidence type="ECO:0000256" key="8">
    <source>
        <dbReference type="ARBA" id="ARBA00022962"/>
    </source>
</evidence>
<feature type="domain" description="Glutamine amidotransferase type-2" evidence="15">
    <location>
        <begin position="16"/>
        <end position="412"/>
    </location>
</feature>
<comment type="caution">
    <text evidence="16">The sequence shown here is derived from an EMBL/GenBank/DDBJ whole genome shotgun (WGS) entry which is preliminary data.</text>
</comment>
<evidence type="ECO:0000256" key="9">
    <source>
        <dbReference type="ARBA" id="ARBA00023002"/>
    </source>
</evidence>
<keyword evidence="13" id="KW-0003">3Fe-4S</keyword>
<dbReference type="CDD" id="cd00982">
    <property type="entry name" value="gltB_C"/>
    <property type="match status" value="1"/>
</dbReference>
<accession>A0ABW5L8J6</accession>
<keyword evidence="5" id="KW-0285">Flavoprotein</keyword>
<sequence>MKKQGMYLPEFEHDACGAGFICSLEGKKSNDIIHKALEILEKLEHRGAVSSDGKTGDGAGILIDIPHDFFLENCEFELPEAGEYAVSNVFLPKKENQRHYCIDTFEKNITDQGLVLLGWRDVPVDTVHLGEIAATTEPFIKQIFIGKSDKEQSYFDFNLKLFTARKITEHEIYGSKLSESKFFYLPSLSTKTLIFKGLLMPEDIKLYYTDLMDPMVVTRLALVHQRFSTNTFPTWDLAQPFRYMCHNGEINTLRGNVTRMRSREELLESNWFGEDIKKILPVVLKGKSDSASMDMVVELLLMTGRSLPEVMMMMVPEAWEKNPEMSEAKKAFYEYNSCAMEPWDGPASIPFTDGNYIGAVLDRNGLRPSRYTVTKDGYVIMSSETGVVDIEPSNLEFHGRLEPGKMFLVNMDEGRIVNDEEIKEEIASKHPYREWLDSSLVHLKDIPYNDCPLFLGEETISKRKEVFGYTQEDIDTIIVPMSQLAKEPIGSMGSDTPIAVLSERSQLIYNYFKQLFAQVTNPPLDGIREELITDISLTLGADHNIFNINEKHCNKLKIQNPVISKEDLDKIKTYADKGFKATSVPMLYNINRGLNGLEDALEDTLNKVSEAIDDGSNIIILSDRNVSKHRAPIPALLACSFVNSGLQKLGKRSQVSIIIESAEPREVHHFALLFGYGASAINPYMVNEIIKEQIEDNNITELEAEAAVTNYNKAVGKGVLKVMNKIGISTLNSYRSSQLFECIGINTKVVDKYFPNTATRIQGIGLYEIEKEIAKRHKRAYIEREVDAVLDLEIGGQYRWRRNGEKHQFNPLSVAKLQKSVRDNDPKTYKEYAELINEQSKNLMTIRGLLEFSNYDPIPLDEVEPWTEIVKRFKTGAMSYGSISQEAHENLAIAMNRIGGKSNSGEGGENPLRFYKDVNGDWKNSAIKQVASGRFGVSSNYLTNAAEIQIKMAQGAKPGEGGQLPGPKVNPEIAKTRNSTPYVGLISPPPHHDIYSIEDLSQLIYDLKSANRSARINVKLVSEVGVGTVAAGVAKAKADVVLISGFDGGTGASPLTSLKHAGLPWELGIAEAQQTLVGNNLRSRIVLECDGQLKTGRDVAVACLLGAEEFGFATAPLVASGCIMMRVCHLNTCPVGIATQNPELRKKFKGKPEHVVNYMYFVAQELREIMAQLGFRTINEMVGQVHKLDRKQAIEHYKTAGVDLSPILHQVEAPEGVEVYNSETQDHGLRKSIDFEIIEQAHQALFRKEKTTLDFDITNTDRAVGAILSNEISKIYGAQGLPDSTLKLNFTGAAGQSFGAFATKGLTMIVNGNTNDYLGKGLSGAKLIIKVPDEATLVPEENVITGNVTLYGATDGEVYINGKAGERFCVRNSGAKAVVEGIGDHGCEYMTGGVAVILGEVGRNFGAGMSGGIAYIYDDKKTFEAHCNKEALNLDPVEIPEDVIELKGLIESHYNATLSPLAQRILENWENELPKFIKIFPEEYKQALKRLEEENLAQA</sequence>
<dbReference type="PANTHER" id="PTHR11938:SF133">
    <property type="entry name" value="GLUTAMATE SYNTHASE (NADH)"/>
    <property type="match status" value="1"/>
</dbReference>
<keyword evidence="10" id="KW-0408">Iron</keyword>
<comment type="cofactor">
    <cofactor evidence="1">
        <name>FMN</name>
        <dbReference type="ChEBI" id="CHEBI:58210"/>
    </cofactor>
</comment>
<dbReference type="EMBL" id="JBHULE010000002">
    <property type="protein sequence ID" value="MFD2561203.1"/>
    <property type="molecule type" value="Genomic_DNA"/>
</dbReference>
<comment type="cofactor">
    <cofactor evidence="2">
        <name>[3Fe-4S] cluster</name>
        <dbReference type="ChEBI" id="CHEBI:21137"/>
    </cofactor>
</comment>
<evidence type="ECO:0000259" key="15">
    <source>
        <dbReference type="PROSITE" id="PS51278"/>
    </source>
</evidence>
<dbReference type="SUPFAM" id="SSF51395">
    <property type="entry name" value="FMN-linked oxidoreductases"/>
    <property type="match status" value="1"/>
</dbReference>
<keyword evidence="4" id="KW-0028">Amino-acid biosynthesis</keyword>
<proteinExistence type="inferred from homology"/>
<dbReference type="GO" id="GO:0004355">
    <property type="term" value="F:glutamate synthase (NADPH) activity"/>
    <property type="evidence" value="ECO:0007669"/>
    <property type="project" value="UniProtKB-EC"/>
</dbReference>
<dbReference type="CDD" id="cd00713">
    <property type="entry name" value="GltS"/>
    <property type="match status" value="1"/>
</dbReference>
<protein>
    <submittedName>
        <fullName evidence="16">Glutamate synthase large subunit</fullName>
        <ecNumber evidence="16">1.4.1.13</ecNumber>
    </submittedName>
</protein>
<dbReference type="SUPFAM" id="SSF69336">
    <property type="entry name" value="Alpha subunit of glutamate synthase, C-terminal domain"/>
    <property type="match status" value="1"/>
</dbReference>
<dbReference type="EC" id="1.4.1.13" evidence="16"/>
<comment type="similarity">
    <text evidence="3">Belongs to the glutamate synthase family.</text>
</comment>
<evidence type="ECO:0000256" key="5">
    <source>
        <dbReference type="ARBA" id="ARBA00022630"/>
    </source>
</evidence>
<name>A0ABW5L8J6_9FLAO</name>
<organism evidence="16 17">
    <name type="scientific">Aquimarina rubra</name>
    <dbReference type="NCBI Taxonomy" id="1920033"/>
    <lineage>
        <taxon>Bacteria</taxon>
        <taxon>Pseudomonadati</taxon>
        <taxon>Bacteroidota</taxon>
        <taxon>Flavobacteriia</taxon>
        <taxon>Flavobacteriales</taxon>
        <taxon>Flavobacteriaceae</taxon>
        <taxon>Aquimarina</taxon>
    </lineage>
</organism>
<dbReference type="InterPro" id="IPR006982">
    <property type="entry name" value="Glu_synth_centr_N"/>
</dbReference>
<evidence type="ECO:0000256" key="4">
    <source>
        <dbReference type="ARBA" id="ARBA00022605"/>
    </source>
</evidence>
<comment type="pathway">
    <text evidence="14">Amino-acid biosynthesis.</text>
</comment>
<evidence type="ECO:0000256" key="2">
    <source>
        <dbReference type="ARBA" id="ARBA00001927"/>
    </source>
</evidence>
<dbReference type="Gene3D" id="3.60.20.10">
    <property type="entry name" value="Glutamine Phosphoribosylpyrophosphate, subunit 1, domain 1"/>
    <property type="match status" value="1"/>
</dbReference>
<dbReference type="InterPro" id="IPR017932">
    <property type="entry name" value="GATase_2_dom"/>
</dbReference>
<dbReference type="InterPro" id="IPR002489">
    <property type="entry name" value="Glu_synth_asu_C"/>
</dbReference>